<feature type="domain" description="UDP-N-acetylglucosamine 2-epimerase" evidence="2">
    <location>
        <begin position="24"/>
        <end position="353"/>
    </location>
</feature>
<comment type="similarity">
    <text evidence="1">Belongs to the UDP-N-acetylglucosamine 2-epimerase family.</text>
</comment>
<dbReference type="Proteomes" id="UP000544222">
    <property type="component" value="Unassembled WGS sequence"/>
</dbReference>
<dbReference type="CDD" id="cd03786">
    <property type="entry name" value="GTB_UDP-GlcNAc_2-Epimerase"/>
    <property type="match status" value="1"/>
</dbReference>
<dbReference type="PANTHER" id="PTHR43174">
    <property type="entry name" value="UDP-N-ACETYLGLUCOSAMINE 2-EPIMERASE"/>
    <property type="match status" value="1"/>
</dbReference>
<protein>
    <submittedName>
        <fullName evidence="3">UDP-GlcNAc3NAcA epimerase</fullName>
        <ecNumber evidence="3">5.1.3.23</ecNumber>
    </submittedName>
</protein>
<evidence type="ECO:0000259" key="2">
    <source>
        <dbReference type="Pfam" id="PF02350"/>
    </source>
</evidence>
<dbReference type="EMBL" id="JACHYB010000002">
    <property type="protein sequence ID" value="MBB3187830.1"/>
    <property type="molecule type" value="Genomic_DNA"/>
</dbReference>
<evidence type="ECO:0000256" key="1">
    <source>
        <dbReference type="RuleBase" id="RU003513"/>
    </source>
</evidence>
<dbReference type="Gene3D" id="3.40.50.2000">
    <property type="entry name" value="Glycogen Phosphorylase B"/>
    <property type="match status" value="2"/>
</dbReference>
<reference evidence="3 4" key="1">
    <citation type="submission" date="2020-08" db="EMBL/GenBank/DDBJ databases">
        <title>Genomic Encyclopedia of Type Strains, Phase IV (KMG-IV): sequencing the most valuable type-strain genomes for metagenomic binning, comparative biology and taxonomic classification.</title>
        <authorList>
            <person name="Goeker M."/>
        </authorList>
    </citation>
    <scope>NUCLEOTIDE SEQUENCE [LARGE SCALE GENOMIC DNA]</scope>
    <source>
        <strain evidence="3 4">DSM 27471</strain>
    </source>
</reference>
<comment type="caution">
    <text evidence="3">The sequence shown here is derived from an EMBL/GenBank/DDBJ whole genome shotgun (WGS) entry which is preliminary data.</text>
</comment>
<keyword evidence="1 3" id="KW-0413">Isomerase</keyword>
<sequence length="356" mass="40058">MKRIFTIVGARPQFVKAAAVSRMLKKHGIDEVLVHTGQHFDANMSDVFFEEMEIPKPDHNLNINGLTHGAMTGRMLEGIEKLLLQEQPDAVMVFGDTNSTLAGALAAKKINIPVIHVEAGLRSFNMKMPEEINRIITDRISDILFCPTENAIQNLKREGFDLFPVKIIKNGDVMQDAAYYYAQKAALKSTIIEQLGLHHFVLATIHRQENTDDIQKLHHLIDGLNAINHEIPVVLPLHPRTEHILSQCHIRSKCIIIKPVGYFDMIRLLKSCQLVITDSGGVQKEAFFFGKHCITLREETEWVELVENGFNTLVGADENLLFAAYHTMKQKQSDFSLNLYGNGTAAEQIALTIKEL</sequence>
<dbReference type="Pfam" id="PF02350">
    <property type="entry name" value="Epimerase_2"/>
    <property type="match status" value="1"/>
</dbReference>
<dbReference type="NCBIfam" id="TIGR00236">
    <property type="entry name" value="wecB"/>
    <property type="match status" value="1"/>
</dbReference>
<gene>
    <name evidence="3" type="ORF">FHX64_002028</name>
</gene>
<dbReference type="RefSeq" id="WP_183413650.1">
    <property type="nucleotide sequence ID" value="NZ_JACHYB010000002.1"/>
</dbReference>
<keyword evidence="4" id="KW-1185">Reference proteome</keyword>
<organism evidence="3 4">
    <name type="scientific">Microbacter margulisiae</name>
    <dbReference type="NCBI Taxonomy" id="1350067"/>
    <lineage>
        <taxon>Bacteria</taxon>
        <taxon>Pseudomonadati</taxon>
        <taxon>Bacteroidota</taxon>
        <taxon>Bacteroidia</taxon>
        <taxon>Bacteroidales</taxon>
        <taxon>Porphyromonadaceae</taxon>
        <taxon>Microbacter</taxon>
    </lineage>
</organism>
<dbReference type="InterPro" id="IPR003331">
    <property type="entry name" value="UDP_GlcNAc_Epimerase_2_dom"/>
</dbReference>
<dbReference type="GO" id="GO:0016853">
    <property type="term" value="F:isomerase activity"/>
    <property type="evidence" value="ECO:0007669"/>
    <property type="project" value="UniProtKB-KW"/>
</dbReference>
<dbReference type="PANTHER" id="PTHR43174:SF1">
    <property type="entry name" value="UDP-N-ACETYLGLUCOSAMINE 2-EPIMERASE"/>
    <property type="match status" value="1"/>
</dbReference>
<accession>A0A7W5DS74</accession>
<proteinExistence type="inferred from homology"/>
<dbReference type="SUPFAM" id="SSF53756">
    <property type="entry name" value="UDP-Glycosyltransferase/glycogen phosphorylase"/>
    <property type="match status" value="1"/>
</dbReference>
<dbReference type="AlphaFoldDB" id="A0A7W5DS74"/>
<evidence type="ECO:0000313" key="4">
    <source>
        <dbReference type="Proteomes" id="UP000544222"/>
    </source>
</evidence>
<evidence type="ECO:0000313" key="3">
    <source>
        <dbReference type="EMBL" id="MBB3187830.1"/>
    </source>
</evidence>
<name>A0A7W5DS74_9PORP</name>
<dbReference type="InterPro" id="IPR029767">
    <property type="entry name" value="WecB-like"/>
</dbReference>
<dbReference type="EC" id="5.1.3.23" evidence="3"/>